<gene>
    <name evidence="14" type="ORF">ABE65_005440</name>
</gene>
<dbReference type="Proteomes" id="UP000076623">
    <property type="component" value="Chromosome"/>
</dbReference>
<dbReference type="GO" id="GO:0003677">
    <property type="term" value="F:DNA binding"/>
    <property type="evidence" value="ECO:0007669"/>
    <property type="project" value="UniProtKB-UniRule"/>
</dbReference>
<dbReference type="Pfam" id="PF02768">
    <property type="entry name" value="DNA_pol3_beta_3"/>
    <property type="match status" value="1"/>
</dbReference>
<organism evidence="14 15">
    <name type="scientific">Fictibacillus phosphorivorans</name>
    <dbReference type="NCBI Taxonomy" id="1221500"/>
    <lineage>
        <taxon>Bacteria</taxon>
        <taxon>Bacillati</taxon>
        <taxon>Bacillota</taxon>
        <taxon>Bacilli</taxon>
        <taxon>Bacillales</taxon>
        <taxon>Fictibacillaceae</taxon>
        <taxon>Fictibacillus</taxon>
    </lineage>
</organism>
<evidence type="ECO:0000313" key="14">
    <source>
        <dbReference type="EMBL" id="ANC76280.1"/>
    </source>
</evidence>
<dbReference type="GO" id="GO:0003887">
    <property type="term" value="F:DNA-directed DNA polymerase activity"/>
    <property type="evidence" value="ECO:0007669"/>
    <property type="project" value="UniProtKB-UniRule"/>
</dbReference>
<evidence type="ECO:0000259" key="11">
    <source>
        <dbReference type="Pfam" id="PF00712"/>
    </source>
</evidence>
<dbReference type="InterPro" id="IPR022635">
    <property type="entry name" value="DNA_polIII_beta_C"/>
</dbReference>
<dbReference type="PANTHER" id="PTHR30478">
    <property type="entry name" value="DNA POLYMERASE III SUBUNIT BETA"/>
    <property type="match status" value="1"/>
</dbReference>
<dbReference type="InterPro" id="IPR022634">
    <property type="entry name" value="DNA_polIII_beta_N"/>
</dbReference>
<reference evidence="14 15" key="1">
    <citation type="submission" date="2016-04" db="EMBL/GenBank/DDBJ databases">
        <title>Complete genome sequence of Fictibacillus phosphorivorans G25-29, a strain toxic to nematodes.</title>
        <authorList>
            <person name="Zheng Z."/>
        </authorList>
    </citation>
    <scope>NUCLEOTIDE SEQUENCE [LARGE SCALE GENOMIC DNA]</scope>
    <source>
        <strain evidence="14 15">G25-29</strain>
    </source>
</reference>
<evidence type="ECO:0000256" key="1">
    <source>
        <dbReference type="ARBA" id="ARBA00004496"/>
    </source>
</evidence>
<dbReference type="NCBIfam" id="TIGR00663">
    <property type="entry name" value="dnan"/>
    <property type="match status" value="1"/>
</dbReference>
<keyword evidence="5 10" id="KW-0808">Transferase</keyword>
<keyword evidence="8 10" id="KW-0239">DNA-directed DNA polymerase</keyword>
<comment type="subunit">
    <text evidence="10">Forms a ring-shaped head-to-tail homodimer around DNA.</text>
</comment>
<dbReference type="KEGG" id="fpn:ABE65_005440"/>
<keyword evidence="9" id="KW-0238">DNA-binding</keyword>
<evidence type="ECO:0000259" key="13">
    <source>
        <dbReference type="Pfam" id="PF02768"/>
    </source>
</evidence>
<keyword evidence="15" id="KW-1185">Reference proteome</keyword>
<dbReference type="CDD" id="cd00140">
    <property type="entry name" value="beta_clamp"/>
    <property type="match status" value="1"/>
</dbReference>
<feature type="domain" description="DNA polymerase III beta sliding clamp central" evidence="12">
    <location>
        <begin position="136"/>
        <end position="247"/>
    </location>
</feature>
<evidence type="ECO:0000256" key="10">
    <source>
        <dbReference type="PIRNR" id="PIRNR000804"/>
    </source>
</evidence>
<dbReference type="STRING" id="1221500.ABE65_005440"/>
<dbReference type="PANTHER" id="PTHR30478:SF0">
    <property type="entry name" value="BETA SLIDING CLAMP"/>
    <property type="match status" value="1"/>
</dbReference>
<evidence type="ECO:0000259" key="12">
    <source>
        <dbReference type="Pfam" id="PF02767"/>
    </source>
</evidence>
<name>A0A160IL55_9BACL</name>
<dbReference type="InterPro" id="IPR046938">
    <property type="entry name" value="DNA_clamp_sf"/>
</dbReference>
<dbReference type="InterPro" id="IPR001001">
    <property type="entry name" value="DNA_polIII_beta"/>
</dbReference>
<evidence type="ECO:0000256" key="2">
    <source>
        <dbReference type="ARBA" id="ARBA00010752"/>
    </source>
</evidence>
<comment type="subcellular location">
    <subcellularLocation>
        <location evidence="1 10">Cytoplasm</location>
    </subcellularLocation>
</comment>
<dbReference type="SUPFAM" id="SSF55979">
    <property type="entry name" value="DNA clamp"/>
    <property type="match status" value="3"/>
</dbReference>
<evidence type="ECO:0000256" key="8">
    <source>
        <dbReference type="ARBA" id="ARBA00022932"/>
    </source>
</evidence>
<dbReference type="InterPro" id="IPR022637">
    <property type="entry name" value="DNA_polIII_beta_cen"/>
</dbReference>
<dbReference type="EMBL" id="CP015378">
    <property type="protein sequence ID" value="ANC76280.1"/>
    <property type="molecule type" value="Genomic_DNA"/>
</dbReference>
<keyword evidence="4 10" id="KW-0963">Cytoplasm</keyword>
<dbReference type="PIRSF" id="PIRSF000804">
    <property type="entry name" value="DNA_pol_III_b"/>
    <property type="match status" value="1"/>
</dbReference>
<dbReference type="GO" id="GO:0009360">
    <property type="term" value="C:DNA polymerase III complex"/>
    <property type="evidence" value="ECO:0007669"/>
    <property type="project" value="InterPro"/>
</dbReference>
<dbReference type="Gene3D" id="3.10.150.10">
    <property type="entry name" value="DNA Polymerase III, subunit A, domain 2"/>
    <property type="match status" value="1"/>
</dbReference>
<dbReference type="Pfam" id="PF00712">
    <property type="entry name" value="DNA_pol3_beta"/>
    <property type="match status" value="1"/>
</dbReference>
<dbReference type="Gene3D" id="3.70.10.10">
    <property type="match status" value="1"/>
</dbReference>
<evidence type="ECO:0000256" key="9">
    <source>
        <dbReference type="ARBA" id="ARBA00023125"/>
    </source>
</evidence>
<accession>A0A160IL55</accession>
<dbReference type="GO" id="GO:0008408">
    <property type="term" value="F:3'-5' exonuclease activity"/>
    <property type="evidence" value="ECO:0007669"/>
    <property type="project" value="InterPro"/>
</dbReference>
<keyword evidence="7 10" id="KW-0235">DNA replication</keyword>
<sequence length="375" mass="42140">MKFTIDQKLFSKALSDVGRAVSQKSLVPILSGIKVIAEDEGITLIGTNSDIIIKRFTPRDETSRNIRIDQTGSAVVSERYFTELIRKLPEEVTIEVDDKQVVKVRSGDIFTHLNGFRADEYPQLPEINGTNSISMDAKELKEVIKQTVFATAKNETRPVLTGVHFRFSNNQLTAVATNSQRLASRINDVYVKQETSFIVPSSSLNELVKQTIDYSGIVKIHSSDGYILFETDQVSLYSRLISGHYPNTSKLIPNEQNTMLSLNKERLEKGIERACLFAGEWKNNNITLSIKDHKLCISSGSSEMGQIQELQEIMDLTGDADLKISIDGHFLKEALHTIMDEEINIKFNGSMRPIVIESTHQKSSYLHLISPVRSF</sequence>
<feature type="domain" description="DNA polymerase III beta sliding clamp N-terminal" evidence="11">
    <location>
        <begin position="1"/>
        <end position="125"/>
    </location>
</feature>
<dbReference type="RefSeq" id="WP_066392175.1">
    <property type="nucleotide sequence ID" value="NZ_CP015378.1"/>
</dbReference>
<dbReference type="AlphaFoldDB" id="A0A160IL55"/>
<evidence type="ECO:0000256" key="7">
    <source>
        <dbReference type="ARBA" id="ARBA00022705"/>
    </source>
</evidence>
<dbReference type="GO" id="GO:0005737">
    <property type="term" value="C:cytoplasm"/>
    <property type="evidence" value="ECO:0007669"/>
    <property type="project" value="UniProtKB-SubCell"/>
</dbReference>
<feature type="domain" description="DNA polymerase III beta sliding clamp C-terminal" evidence="13">
    <location>
        <begin position="250"/>
        <end position="364"/>
    </location>
</feature>
<evidence type="ECO:0000256" key="6">
    <source>
        <dbReference type="ARBA" id="ARBA00022695"/>
    </source>
</evidence>
<dbReference type="Pfam" id="PF02767">
    <property type="entry name" value="DNA_pol3_beta_2"/>
    <property type="match status" value="1"/>
</dbReference>
<evidence type="ECO:0000256" key="5">
    <source>
        <dbReference type="ARBA" id="ARBA00022679"/>
    </source>
</evidence>
<protein>
    <recommendedName>
        <fullName evidence="3 10">Beta sliding clamp</fullName>
    </recommendedName>
</protein>
<dbReference type="SMART" id="SM00480">
    <property type="entry name" value="POL3Bc"/>
    <property type="match status" value="1"/>
</dbReference>
<proteinExistence type="inferred from homology"/>
<keyword evidence="6 10" id="KW-0548">Nucleotidyltransferase</keyword>
<evidence type="ECO:0000313" key="15">
    <source>
        <dbReference type="Proteomes" id="UP000076623"/>
    </source>
</evidence>
<comment type="function">
    <text evidence="10">Confers DNA tethering and processivity to DNA polymerases and other proteins. Acts as a clamp, forming a ring around DNA (a reaction catalyzed by the clamp-loading complex) which diffuses in an ATP-independent manner freely and bidirectionally along dsDNA. Initially characterized for its ability to contact the catalytic subunit of DNA polymerase III (Pol III), a complex, multichain enzyme responsible for most of the replicative synthesis in bacteria; Pol III exhibits 3'-5' exonuclease proofreading activity. The beta chain is required for initiation of replication as well as for processivity of DNA replication.</text>
</comment>
<evidence type="ECO:0000256" key="3">
    <source>
        <dbReference type="ARBA" id="ARBA00021035"/>
    </source>
</evidence>
<dbReference type="GO" id="GO:0006271">
    <property type="term" value="P:DNA strand elongation involved in DNA replication"/>
    <property type="evidence" value="ECO:0007669"/>
    <property type="project" value="TreeGrafter"/>
</dbReference>
<comment type="similarity">
    <text evidence="2 10">Belongs to the beta sliding clamp family.</text>
</comment>
<evidence type="ECO:0000256" key="4">
    <source>
        <dbReference type="ARBA" id="ARBA00022490"/>
    </source>
</evidence>